<gene>
    <name evidence="1" type="ORF">AVEN_146919_1</name>
</gene>
<evidence type="ECO:0000313" key="1">
    <source>
        <dbReference type="EMBL" id="GBO34271.1"/>
    </source>
</evidence>
<name>A0A4Y2WBH1_ARAVE</name>
<accession>A0A4Y2WBH1</accession>
<proteinExistence type="predicted"/>
<evidence type="ECO:0000313" key="2">
    <source>
        <dbReference type="Proteomes" id="UP000499080"/>
    </source>
</evidence>
<protein>
    <submittedName>
        <fullName evidence="1">Uncharacterized protein</fullName>
    </submittedName>
</protein>
<organism evidence="1 2">
    <name type="scientific">Araneus ventricosus</name>
    <name type="common">Orbweaver spider</name>
    <name type="synonym">Epeira ventricosa</name>
    <dbReference type="NCBI Taxonomy" id="182803"/>
    <lineage>
        <taxon>Eukaryota</taxon>
        <taxon>Metazoa</taxon>
        <taxon>Ecdysozoa</taxon>
        <taxon>Arthropoda</taxon>
        <taxon>Chelicerata</taxon>
        <taxon>Arachnida</taxon>
        <taxon>Araneae</taxon>
        <taxon>Araneomorphae</taxon>
        <taxon>Entelegynae</taxon>
        <taxon>Araneoidea</taxon>
        <taxon>Araneidae</taxon>
        <taxon>Araneus</taxon>
    </lineage>
</organism>
<comment type="caution">
    <text evidence="1">The sequence shown here is derived from an EMBL/GenBank/DDBJ whole genome shotgun (WGS) entry which is preliminary data.</text>
</comment>
<reference evidence="1 2" key="1">
    <citation type="journal article" date="2019" name="Sci. Rep.">
        <title>Orb-weaving spider Araneus ventricosus genome elucidates the spidroin gene catalogue.</title>
        <authorList>
            <person name="Kono N."/>
            <person name="Nakamura H."/>
            <person name="Ohtoshi R."/>
            <person name="Moran D.A.P."/>
            <person name="Shinohara A."/>
            <person name="Yoshida Y."/>
            <person name="Fujiwara M."/>
            <person name="Mori M."/>
            <person name="Tomita M."/>
            <person name="Arakawa K."/>
        </authorList>
    </citation>
    <scope>NUCLEOTIDE SEQUENCE [LARGE SCALE GENOMIC DNA]</scope>
</reference>
<dbReference type="AlphaFoldDB" id="A0A4Y2WBH1"/>
<dbReference type="EMBL" id="BGPR01058073">
    <property type="protein sequence ID" value="GBO34271.1"/>
    <property type="molecule type" value="Genomic_DNA"/>
</dbReference>
<keyword evidence="2" id="KW-1185">Reference proteome</keyword>
<dbReference type="Proteomes" id="UP000499080">
    <property type="component" value="Unassembled WGS sequence"/>
</dbReference>
<sequence length="238" mass="26811">MKTHLCLRRHGQEDIRVNNGSSVLGPGNPLCPPEHSSYYAYPVGVQLGVTAEEELCGSVFSEELPPKPHVQCLGNFGAIGISLRKKKRFVEDQSCLTVVIYSTPAITFPSGARKWAVVGEDNTAHYPLVISETRLPLKEANRPRPAFVAVSIRPHERFRESLLEGQPHKNYRQYAEEAGVATRVTFAPFSSFLWVHSPQNDALWSIFQAREINRLAAYGGFRWYFHVFQCRIVKQATV</sequence>